<organism evidence="2 3">
    <name type="scientific">Salix purpurea</name>
    <name type="common">Purple osier willow</name>
    <dbReference type="NCBI Taxonomy" id="77065"/>
    <lineage>
        <taxon>Eukaryota</taxon>
        <taxon>Viridiplantae</taxon>
        <taxon>Streptophyta</taxon>
        <taxon>Embryophyta</taxon>
        <taxon>Tracheophyta</taxon>
        <taxon>Spermatophyta</taxon>
        <taxon>Magnoliopsida</taxon>
        <taxon>eudicotyledons</taxon>
        <taxon>Gunneridae</taxon>
        <taxon>Pentapetalae</taxon>
        <taxon>rosids</taxon>
        <taxon>fabids</taxon>
        <taxon>Malpighiales</taxon>
        <taxon>Salicaceae</taxon>
        <taxon>Saliceae</taxon>
        <taxon>Salix</taxon>
    </lineage>
</organism>
<evidence type="ECO:0000313" key="3">
    <source>
        <dbReference type="Proteomes" id="UP001151532"/>
    </source>
</evidence>
<protein>
    <submittedName>
        <fullName evidence="2">Uncharacterized protein</fullName>
    </submittedName>
</protein>
<dbReference type="Proteomes" id="UP001151532">
    <property type="component" value="Chromosome 4"/>
</dbReference>
<feature type="compositionally biased region" description="Polar residues" evidence="1">
    <location>
        <begin position="80"/>
        <end position="98"/>
    </location>
</feature>
<feature type="compositionally biased region" description="Basic residues" evidence="1">
    <location>
        <begin position="54"/>
        <end position="63"/>
    </location>
</feature>
<keyword evidence="3" id="KW-1185">Reference proteome</keyword>
<feature type="compositionally biased region" description="Low complexity" evidence="1">
    <location>
        <begin position="19"/>
        <end position="35"/>
    </location>
</feature>
<feature type="compositionally biased region" description="Low complexity" evidence="1">
    <location>
        <begin position="134"/>
        <end position="147"/>
    </location>
</feature>
<reference evidence="2" key="1">
    <citation type="submission" date="2022-11" db="EMBL/GenBank/DDBJ databases">
        <authorList>
            <person name="Hyden B.L."/>
            <person name="Feng K."/>
            <person name="Yates T."/>
            <person name="Jawdy S."/>
            <person name="Smart L.B."/>
            <person name="Muchero W."/>
        </authorList>
    </citation>
    <scope>NUCLEOTIDE SEQUENCE</scope>
    <source>
        <tissue evidence="2">Shoot tip</tissue>
    </source>
</reference>
<comment type="caution">
    <text evidence="2">The sequence shown here is derived from an EMBL/GenBank/DDBJ whole genome shotgun (WGS) entry which is preliminary data.</text>
</comment>
<feature type="compositionally biased region" description="Acidic residues" evidence="1">
    <location>
        <begin position="116"/>
        <end position="131"/>
    </location>
</feature>
<feature type="region of interest" description="Disordered" evidence="1">
    <location>
        <begin position="19"/>
        <end position="175"/>
    </location>
</feature>
<gene>
    <name evidence="2" type="ORF">OIU79_022124</name>
</gene>
<sequence length="175" mass="18310">MPLPVACCPWRRILARPNPIAPPAAASLPNAAPASQPVASCSPEAASPRQSAMAKKKHKKKSPNQKTPMPVKVILGVASPRNSVLLPTSPQTPLTVESESPPPPKEILNLKKPSCSEDEDDEACSENEDDEASVKSFSVQTSSSSEEFSSEDEVEEDSADEESSSSESGGAGLGS</sequence>
<proteinExistence type="predicted"/>
<accession>A0A9Q1ACF8</accession>
<name>A0A9Q1ACF8_SALPP</name>
<reference evidence="2" key="2">
    <citation type="journal article" date="2023" name="Int. J. Mol. Sci.">
        <title>De Novo Assembly and Annotation of 11 Diverse Shrub Willow (Salix) Genomes Reveals Novel Gene Organization in Sex-Linked Regions.</title>
        <authorList>
            <person name="Hyden B."/>
            <person name="Feng K."/>
            <person name="Yates T.B."/>
            <person name="Jawdy S."/>
            <person name="Cereghino C."/>
            <person name="Smart L.B."/>
            <person name="Muchero W."/>
        </authorList>
    </citation>
    <scope>NUCLEOTIDE SEQUENCE</scope>
    <source>
        <tissue evidence="2">Shoot tip</tissue>
    </source>
</reference>
<feature type="compositionally biased region" description="Acidic residues" evidence="1">
    <location>
        <begin position="148"/>
        <end position="164"/>
    </location>
</feature>
<evidence type="ECO:0000313" key="2">
    <source>
        <dbReference type="EMBL" id="KAJ6766093.1"/>
    </source>
</evidence>
<evidence type="ECO:0000256" key="1">
    <source>
        <dbReference type="SAM" id="MobiDB-lite"/>
    </source>
</evidence>
<dbReference type="EMBL" id="JAPFFK010000004">
    <property type="protein sequence ID" value="KAJ6766093.1"/>
    <property type="molecule type" value="Genomic_DNA"/>
</dbReference>
<dbReference type="AlphaFoldDB" id="A0A9Q1ACF8"/>